<evidence type="ECO:0000313" key="3">
    <source>
        <dbReference type="EMBL" id="QEF97284.1"/>
    </source>
</evidence>
<dbReference type="GO" id="GO:0008270">
    <property type="term" value="F:zinc ion binding"/>
    <property type="evidence" value="ECO:0007669"/>
    <property type="project" value="UniProtKB-KW"/>
</dbReference>
<keyword evidence="4" id="KW-1185">Reference proteome</keyword>
<dbReference type="Pfam" id="PF01436">
    <property type="entry name" value="NHL"/>
    <property type="match status" value="2"/>
</dbReference>
<dbReference type="PROSITE" id="PS51318">
    <property type="entry name" value="TAT"/>
    <property type="match status" value="1"/>
</dbReference>
<dbReference type="KEGG" id="smam:Mal15_13230"/>
<accession>A0A5B9MCE4</accession>
<reference evidence="3 4" key="1">
    <citation type="submission" date="2019-02" db="EMBL/GenBank/DDBJ databases">
        <title>Planctomycetal bacteria perform biofilm scaping via a novel small molecule.</title>
        <authorList>
            <person name="Jeske O."/>
            <person name="Boedeker C."/>
            <person name="Wiegand S."/>
            <person name="Breitling P."/>
            <person name="Kallscheuer N."/>
            <person name="Jogler M."/>
            <person name="Rohde M."/>
            <person name="Petersen J."/>
            <person name="Medema M.H."/>
            <person name="Surup F."/>
            <person name="Jogler C."/>
        </authorList>
    </citation>
    <scope>NUCLEOTIDE SEQUENCE [LARGE SCALE GENOMIC DNA]</scope>
    <source>
        <strain evidence="3 4">Mal15</strain>
    </source>
</reference>
<sequence>MSQPDLRHSPATLRREMLRREMLRRTGLIAAAAVGAAATGCVPASGHGRTELVWGRRGQSAGRFLKPRAITIDRNDQLYIVDTTGRIQVFDRDGNWLREWKTPETKNGRPTGLAIQHRRAPEDDLLLVADTHYYRMLVYTLDGSRVQEKEIGGQAGRDPGQFAFVTDAVSDRDGCYYIGEYGDSDRIQKFDPDGNFITQWGGTGREIEKFVRPQSLVIAGDTLWIADACNHRIQRYDISGSQPRWIDAWGRQGEQPGQFHYPYDLALLGDGGVLVCEYGNQRIQRLAADGTPQAIWGAPGFEIGQLYQPWGLVVDSKQRMHVLDSNNHRIQRTRLPV</sequence>
<dbReference type="RefSeq" id="WP_233903310.1">
    <property type="nucleotide sequence ID" value="NZ_CP036264.1"/>
</dbReference>
<organism evidence="3 4">
    <name type="scientific">Stieleria maiorica</name>
    <dbReference type="NCBI Taxonomy" id="2795974"/>
    <lineage>
        <taxon>Bacteria</taxon>
        <taxon>Pseudomonadati</taxon>
        <taxon>Planctomycetota</taxon>
        <taxon>Planctomycetia</taxon>
        <taxon>Pirellulales</taxon>
        <taxon>Pirellulaceae</taxon>
        <taxon>Stieleria</taxon>
    </lineage>
</organism>
<dbReference type="InterPro" id="IPR006311">
    <property type="entry name" value="TAT_signal"/>
</dbReference>
<feature type="repeat" description="NHL" evidence="2">
    <location>
        <begin position="55"/>
        <end position="93"/>
    </location>
</feature>
<dbReference type="Proteomes" id="UP000321353">
    <property type="component" value="Chromosome"/>
</dbReference>
<feature type="repeat" description="NHL" evidence="2">
    <location>
        <begin position="297"/>
        <end position="331"/>
    </location>
</feature>
<dbReference type="CDD" id="cd14956">
    <property type="entry name" value="NHL_like_3"/>
    <property type="match status" value="1"/>
</dbReference>
<evidence type="ECO:0000313" key="4">
    <source>
        <dbReference type="Proteomes" id="UP000321353"/>
    </source>
</evidence>
<dbReference type="AlphaFoldDB" id="A0A5B9MCE4"/>
<dbReference type="InterPro" id="IPR050952">
    <property type="entry name" value="TRIM-NHL_E3_ligases"/>
</dbReference>
<evidence type="ECO:0000256" key="2">
    <source>
        <dbReference type="PROSITE-ProRule" id="PRU00504"/>
    </source>
</evidence>
<dbReference type="SUPFAM" id="SSF63829">
    <property type="entry name" value="Calcium-dependent phosphotriesterase"/>
    <property type="match status" value="1"/>
</dbReference>
<keyword evidence="1" id="KW-0677">Repeat</keyword>
<name>A0A5B9MCE4_9BACT</name>
<protein>
    <submittedName>
        <fullName evidence="3">NHL repeat protein</fullName>
    </submittedName>
</protein>
<dbReference type="PROSITE" id="PS51125">
    <property type="entry name" value="NHL"/>
    <property type="match status" value="3"/>
</dbReference>
<gene>
    <name evidence="3" type="ORF">Mal15_13230</name>
</gene>
<dbReference type="PANTHER" id="PTHR24104:SF25">
    <property type="entry name" value="PROTEIN LIN-41"/>
    <property type="match status" value="1"/>
</dbReference>
<evidence type="ECO:0000256" key="1">
    <source>
        <dbReference type="ARBA" id="ARBA00022737"/>
    </source>
</evidence>
<feature type="repeat" description="NHL" evidence="2">
    <location>
        <begin position="253"/>
        <end position="289"/>
    </location>
</feature>
<dbReference type="InterPro" id="IPR011042">
    <property type="entry name" value="6-blade_b-propeller_TolB-like"/>
</dbReference>
<dbReference type="InterPro" id="IPR001258">
    <property type="entry name" value="NHL_repeat"/>
</dbReference>
<dbReference type="PANTHER" id="PTHR24104">
    <property type="entry name" value="E3 UBIQUITIN-PROTEIN LIGASE NHLRC1-RELATED"/>
    <property type="match status" value="1"/>
</dbReference>
<proteinExistence type="predicted"/>
<dbReference type="EMBL" id="CP036264">
    <property type="protein sequence ID" value="QEF97284.1"/>
    <property type="molecule type" value="Genomic_DNA"/>
</dbReference>
<dbReference type="Gene3D" id="2.120.10.30">
    <property type="entry name" value="TolB, C-terminal domain"/>
    <property type="match status" value="3"/>
</dbReference>